<dbReference type="Pfam" id="PF01258">
    <property type="entry name" value="zf-dskA_traR"/>
    <property type="match status" value="1"/>
</dbReference>
<evidence type="ECO:0000256" key="2">
    <source>
        <dbReference type="ARBA" id="ARBA00022771"/>
    </source>
</evidence>
<dbReference type="PANTHER" id="PTHR33823">
    <property type="entry name" value="RNA POLYMERASE-BINDING TRANSCRIPTION FACTOR DKSA-RELATED"/>
    <property type="match status" value="1"/>
</dbReference>
<evidence type="ECO:0000313" key="7">
    <source>
        <dbReference type="Proteomes" id="UP000784880"/>
    </source>
</evidence>
<reference evidence="6 7" key="1">
    <citation type="submission" date="2021-06" db="EMBL/GenBank/DDBJ databases">
        <title>Bacillus sp. RD4P76, an endophyte from a halophyte.</title>
        <authorList>
            <person name="Sun J.-Q."/>
        </authorList>
    </citation>
    <scope>NUCLEOTIDE SEQUENCE [LARGE SCALE GENOMIC DNA]</scope>
    <source>
        <strain evidence="6 7">CGMCC 1.15917</strain>
    </source>
</reference>
<feature type="zinc finger region" description="dksA C4-type" evidence="4">
    <location>
        <begin position="93"/>
        <end position="117"/>
    </location>
</feature>
<dbReference type="InterPro" id="IPR014240">
    <property type="entry name" value="YteA"/>
</dbReference>
<gene>
    <name evidence="6" type="ORF">KS419_14075</name>
</gene>
<evidence type="ECO:0000313" key="6">
    <source>
        <dbReference type="EMBL" id="MBU9712854.1"/>
    </source>
</evidence>
<dbReference type="RefSeq" id="WP_217067030.1">
    <property type="nucleotide sequence ID" value="NZ_JAHQCS010000112.1"/>
</dbReference>
<evidence type="ECO:0000256" key="3">
    <source>
        <dbReference type="ARBA" id="ARBA00022833"/>
    </source>
</evidence>
<keyword evidence="3" id="KW-0862">Zinc</keyword>
<protein>
    <submittedName>
        <fullName evidence="6">TraR/DksA C4-type zinc finger protein</fullName>
    </submittedName>
</protein>
<sequence>MLTKEQFTQLKETLTEMKRDLESRLNGQNYGLRFAHAKESVGELSNYDNHPGDQGTELYEREKDLALNEHSEHYLDQINIALKAMDEGEYGVCEKCGEPIPYERLEAVPTTKRCITHSEENVVTNERPVEEDVLKPAFGKFEYDENLDNQTFFDAEDAWQAVSIYGSSETPSDFNDTEKDYNNMFVESEEKVGIVEDVEGILTADIEGNYSGVSIDHRKYENYLEENDADSIFDKSKG</sequence>
<evidence type="ECO:0000256" key="1">
    <source>
        <dbReference type="ARBA" id="ARBA00022723"/>
    </source>
</evidence>
<dbReference type="PANTHER" id="PTHR33823:SF4">
    <property type="entry name" value="GENERAL STRESS PROTEIN 16O"/>
    <property type="match status" value="1"/>
</dbReference>
<keyword evidence="7" id="KW-1185">Reference proteome</keyword>
<dbReference type="Proteomes" id="UP000784880">
    <property type="component" value="Unassembled WGS sequence"/>
</dbReference>
<feature type="domain" description="Zinc finger DksA/TraR C4-type" evidence="5">
    <location>
        <begin position="88"/>
        <end position="115"/>
    </location>
</feature>
<dbReference type="EMBL" id="JAHQCS010000112">
    <property type="protein sequence ID" value="MBU9712854.1"/>
    <property type="molecule type" value="Genomic_DNA"/>
</dbReference>
<accession>A0ABS6JI09</accession>
<keyword evidence="2" id="KW-0863">Zinc-finger</keyword>
<keyword evidence="1" id="KW-0479">Metal-binding</keyword>
<name>A0ABS6JI09_9BACI</name>
<evidence type="ECO:0000256" key="4">
    <source>
        <dbReference type="PROSITE-ProRule" id="PRU00510"/>
    </source>
</evidence>
<comment type="caution">
    <text evidence="6">The sequence shown here is derived from an EMBL/GenBank/DDBJ whole genome shotgun (WGS) entry which is preliminary data.</text>
</comment>
<organism evidence="6 7">
    <name type="scientific">Evansella tamaricis</name>
    <dbReference type="NCBI Taxonomy" id="2069301"/>
    <lineage>
        <taxon>Bacteria</taxon>
        <taxon>Bacillati</taxon>
        <taxon>Bacillota</taxon>
        <taxon>Bacilli</taxon>
        <taxon>Bacillales</taxon>
        <taxon>Bacillaceae</taxon>
        <taxon>Evansella</taxon>
    </lineage>
</organism>
<evidence type="ECO:0000259" key="5">
    <source>
        <dbReference type="Pfam" id="PF01258"/>
    </source>
</evidence>
<dbReference type="InterPro" id="IPR000962">
    <property type="entry name" value="Znf_DskA_TraR"/>
</dbReference>
<dbReference type="NCBIfam" id="TIGR02890">
    <property type="entry name" value="bacill_yteA"/>
    <property type="match status" value="1"/>
</dbReference>
<dbReference type="PROSITE" id="PS51128">
    <property type="entry name" value="ZF_DKSA_2"/>
    <property type="match status" value="1"/>
</dbReference>
<proteinExistence type="predicted"/>